<keyword evidence="3" id="KW-1185">Reference proteome</keyword>
<feature type="compositionally biased region" description="Basic and acidic residues" evidence="1">
    <location>
        <begin position="301"/>
        <end position="320"/>
    </location>
</feature>
<dbReference type="EMBL" id="FAOZ01000005">
    <property type="protein sequence ID" value="CUU55471.1"/>
    <property type="molecule type" value="Genomic_DNA"/>
</dbReference>
<dbReference type="AlphaFoldDB" id="A0A0S4QK84"/>
<name>A0A0S4QK84_9ACTN</name>
<evidence type="ECO:0000256" key="1">
    <source>
        <dbReference type="SAM" id="MobiDB-lite"/>
    </source>
</evidence>
<evidence type="ECO:0000313" key="2">
    <source>
        <dbReference type="EMBL" id="CUU55471.1"/>
    </source>
</evidence>
<proteinExistence type="predicted"/>
<dbReference type="RefSeq" id="WP_242666156.1">
    <property type="nucleotide sequence ID" value="NZ_FAOZ01000005.1"/>
</dbReference>
<feature type="compositionally biased region" description="Basic and acidic residues" evidence="1">
    <location>
        <begin position="283"/>
        <end position="294"/>
    </location>
</feature>
<reference evidence="3" key="1">
    <citation type="submission" date="2015-11" db="EMBL/GenBank/DDBJ databases">
        <authorList>
            <person name="Varghese N."/>
        </authorList>
    </citation>
    <scope>NUCLEOTIDE SEQUENCE [LARGE SCALE GENOMIC DNA]</scope>
    <source>
        <strain evidence="3">DSM 45899</strain>
    </source>
</reference>
<dbReference type="Proteomes" id="UP000198802">
    <property type="component" value="Unassembled WGS sequence"/>
</dbReference>
<protein>
    <submittedName>
        <fullName evidence="2">Uncharacterized protein</fullName>
    </submittedName>
</protein>
<feature type="region of interest" description="Disordered" evidence="1">
    <location>
        <begin position="283"/>
        <end position="320"/>
    </location>
</feature>
<sequence length="1166" mass="122668">MTGTVGFEWALLGKEPGQREDYQILCAGGARLRPATLERIIQHFSPGSPAGERAGEPDALPWITFTAATSGETPYVGVAIREWPADPAMAVDATGRVVIPTRFFCLPLDDFRRHLGSFTALYEAVRVATVSQLRRLPEVTGGQALSLRPAASPPRRAGALASPALRFLRGAVVTAALALDGPVVVRPVPELATHSARIAFLDLVAALLPAGAEGALAAGTWVDVATSHRLRVAFGQDLGGTGRLVDPTAPPRFGPPNPNDEWAPRYASLLAYLIDGNRPADHGAGHGLGHDAGRDNGLAPARDHGLGHDHSHDHSHGDGDGGLRTVLGWLAEDTTPRSFSRPGEIFQALTETAALDLATRFAAGRAGPEHLRRHLAALPAPADPTGVLVPLLLPFARPEDLTLVARHWAPALAPAVVDLVVRLCAAGGREYRDLASHLQGAPEAMFAAIVGGLLEPGTDDDPPPADAVELAADIIREHGGATGDRATWAPVRNGLAASPARTLQVLVRYFASRGVPGLLQLVEWLAAAGQPQTDAVLRPFRVLGGNSQESVGHPDLTAVGAADGIGEAAMLTVVRLAGWSGRAEALTPALEEWLWAEADRAPFSVARRRTWTAALDELWPDRRADERQRLGRLIGEPKARRRLLRRNTEPTDGEAAPDDPSSRLAAGTRVQLGAGWVDPAPSPQPASADGRGIWELARLYTPGVRRDGPPGGTSDGLVLFGDGGGRLAVCGADWCCHTGLARFLDSGVGITGLGLAAAASASSGSRPSRLQLVAADQRLGAQDVDAFGFGAVAAVAAGLLDGPVSVVGAPPALTTEQRLRFIEGVLALLPAGLLAGVAVTTATDNPTPFRLAFTAQAQISSGQSRLLVRWGDLPEAAEPPSGYGREYFRRLLAARTLFQDTAGLVHALSTWRDPLDVDQAEDLLDVLTDTNPAFVSPLPASKSLEKARSRRRAAMAGRFAREPEEADALRILLSGGTMADLQDAIVFANRLETFQRLDGILARLIRGDGRDNDRVARTHAGALLLLQLSGGGEAVRAALQELPEAAVSWIIHLTRSGSFAALNAAQGGWLRWLTPPSGQLPPPLAVFQALATPRPAPIDLRLLAVHGDDALLAALQIARYGERHGPPGRFAQLLRALHHTRPALVDSFLRSGAAGSSAAAVAGPPR</sequence>
<gene>
    <name evidence="2" type="ORF">Ga0074812_105121</name>
</gene>
<feature type="region of interest" description="Disordered" evidence="1">
    <location>
        <begin position="641"/>
        <end position="664"/>
    </location>
</feature>
<accession>A0A0S4QK84</accession>
<evidence type="ECO:0000313" key="3">
    <source>
        <dbReference type="Proteomes" id="UP000198802"/>
    </source>
</evidence>
<organism evidence="2 3">
    <name type="scientific">Parafrankia irregularis</name>
    <dbReference type="NCBI Taxonomy" id="795642"/>
    <lineage>
        <taxon>Bacteria</taxon>
        <taxon>Bacillati</taxon>
        <taxon>Actinomycetota</taxon>
        <taxon>Actinomycetes</taxon>
        <taxon>Frankiales</taxon>
        <taxon>Frankiaceae</taxon>
        <taxon>Parafrankia</taxon>
    </lineage>
</organism>